<evidence type="ECO:0000256" key="6">
    <source>
        <dbReference type="SAM" id="Phobius"/>
    </source>
</evidence>
<organism evidence="7 8">
    <name type="scientific">Nesidiocoris tenuis</name>
    <dbReference type="NCBI Taxonomy" id="355587"/>
    <lineage>
        <taxon>Eukaryota</taxon>
        <taxon>Metazoa</taxon>
        <taxon>Ecdysozoa</taxon>
        <taxon>Arthropoda</taxon>
        <taxon>Hexapoda</taxon>
        <taxon>Insecta</taxon>
        <taxon>Pterygota</taxon>
        <taxon>Neoptera</taxon>
        <taxon>Paraneoptera</taxon>
        <taxon>Hemiptera</taxon>
        <taxon>Heteroptera</taxon>
        <taxon>Panheteroptera</taxon>
        <taxon>Cimicomorpha</taxon>
        <taxon>Miridae</taxon>
        <taxon>Dicyphina</taxon>
        <taxon>Nesidiocoris</taxon>
    </lineage>
</organism>
<keyword evidence="2" id="KW-0479">Metal-binding</keyword>
<comment type="cofactor">
    <cofactor evidence="1">
        <name>Mn(2+)</name>
        <dbReference type="ChEBI" id="CHEBI:29035"/>
    </cofactor>
</comment>
<evidence type="ECO:0000256" key="2">
    <source>
        <dbReference type="ARBA" id="ARBA00022723"/>
    </source>
</evidence>
<dbReference type="InterPro" id="IPR033308">
    <property type="entry name" value="PGAP5/Cdc1/Ted1"/>
</dbReference>
<keyword evidence="6" id="KW-0812">Transmembrane</keyword>
<evidence type="ECO:0000256" key="1">
    <source>
        <dbReference type="ARBA" id="ARBA00001936"/>
    </source>
</evidence>
<keyword evidence="5" id="KW-0464">Manganese</keyword>
<name>A0ABN7A7U2_9HEMI</name>
<dbReference type="Proteomes" id="UP001307889">
    <property type="component" value="Chromosome 1"/>
</dbReference>
<sequence length="177" mass="21041">MRLKYYSRPILLQHYPLYRESDKYCNEPDDAPEEVKQQKFRERWECISKESTLLLLNSLKPRVVFGGHTHHGCHTYHTETQTHEFTIPSFSWRNKNNPSFALVSFTPNNYEVAKCHMPQESTVIFLYTCGLLLVLIYAALVYKPHCRHHQAFKERLEERELRLLHSSLSDYNKQKSP</sequence>
<protein>
    <submittedName>
        <fullName evidence="7">Calcineurin-like phosphoesterase</fullName>
    </submittedName>
</protein>
<evidence type="ECO:0000256" key="3">
    <source>
        <dbReference type="ARBA" id="ARBA00022801"/>
    </source>
</evidence>
<evidence type="ECO:0000256" key="5">
    <source>
        <dbReference type="ARBA" id="ARBA00023211"/>
    </source>
</evidence>
<proteinExistence type="predicted"/>
<feature type="transmembrane region" description="Helical" evidence="6">
    <location>
        <begin position="124"/>
        <end position="142"/>
    </location>
</feature>
<keyword evidence="6" id="KW-1133">Transmembrane helix</keyword>
<dbReference type="SUPFAM" id="SSF56300">
    <property type="entry name" value="Metallo-dependent phosphatases"/>
    <property type="match status" value="1"/>
</dbReference>
<accession>A0ABN7A7U2</accession>
<keyword evidence="4 6" id="KW-0472">Membrane</keyword>
<reference evidence="7 8" key="1">
    <citation type="submission" date="2023-09" db="EMBL/GenBank/DDBJ databases">
        <title>Nesidiocoris tenuis whole genome shotgun sequence.</title>
        <authorList>
            <person name="Shibata T."/>
            <person name="Shimoda M."/>
            <person name="Kobayashi T."/>
            <person name="Uehara T."/>
        </authorList>
    </citation>
    <scope>NUCLEOTIDE SEQUENCE [LARGE SCALE GENOMIC DNA]</scope>
    <source>
        <strain evidence="7 8">Japan</strain>
    </source>
</reference>
<gene>
    <name evidence="7" type="ORF">NTJ_01137</name>
</gene>
<dbReference type="PANTHER" id="PTHR13315">
    <property type="entry name" value="METALLO PHOSPHOESTERASE RELATED"/>
    <property type="match status" value="1"/>
</dbReference>
<dbReference type="InterPro" id="IPR029052">
    <property type="entry name" value="Metallo-depent_PP-like"/>
</dbReference>
<dbReference type="PANTHER" id="PTHR13315:SF0">
    <property type="entry name" value="METALLOPHOSPHOESTERASE 1"/>
    <property type="match status" value="1"/>
</dbReference>
<evidence type="ECO:0000256" key="4">
    <source>
        <dbReference type="ARBA" id="ARBA00023136"/>
    </source>
</evidence>
<keyword evidence="3" id="KW-0378">Hydrolase</keyword>
<dbReference type="EMBL" id="AP028909">
    <property type="protein sequence ID" value="BES88331.1"/>
    <property type="molecule type" value="Genomic_DNA"/>
</dbReference>
<evidence type="ECO:0000313" key="8">
    <source>
        <dbReference type="Proteomes" id="UP001307889"/>
    </source>
</evidence>
<evidence type="ECO:0000313" key="7">
    <source>
        <dbReference type="EMBL" id="BES88331.1"/>
    </source>
</evidence>
<keyword evidence="8" id="KW-1185">Reference proteome</keyword>